<evidence type="ECO:0000256" key="6">
    <source>
        <dbReference type="ARBA" id="ARBA00023002"/>
    </source>
</evidence>
<organism evidence="13 14">
    <name type="scientific">Granulicella aggregans</name>
    <dbReference type="NCBI Taxonomy" id="474949"/>
    <lineage>
        <taxon>Bacteria</taxon>
        <taxon>Pseudomonadati</taxon>
        <taxon>Acidobacteriota</taxon>
        <taxon>Terriglobia</taxon>
        <taxon>Terriglobales</taxon>
        <taxon>Acidobacteriaceae</taxon>
        <taxon>Granulicella</taxon>
    </lineage>
</organism>
<keyword evidence="4" id="KW-0479">Metal-binding</keyword>
<dbReference type="EMBL" id="JACHIP010000008">
    <property type="protein sequence ID" value="MBB5059988.1"/>
    <property type="molecule type" value="Genomic_DNA"/>
</dbReference>
<evidence type="ECO:0000256" key="1">
    <source>
        <dbReference type="ARBA" id="ARBA00004141"/>
    </source>
</evidence>
<keyword evidence="5 12" id="KW-1133">Transmembrane helix</keyword>
<feature type="transmembrane region" description="Helical" evidence="12">
    <location>
        <begin position="255"/>
        <end position="278"/>
    </location>
</feature>
<keyword evidence="10" id="KW-1015">Disulfide bond</keyword>
<comment type="pathway">
    <text evidence="11">Porphyrin-containing compound metabolism.</text>
</comment>
<dbReference type="PANTHER" id="PTHR35457:SF1">
    <property type="entry name" value="HEME A SYNTHASE"/>
    <property type="match status" value="1"/>
</dbReference>
<dbReference type="GO" id="GO:0016491">
    <property type="term" value="F:oxidoreductase activity"/>
    <property type="evidence" value="ECO:0007669"/>
    <property type="project" value="UniProtKB-KW"/>
</dbReference>
<evidence type="ECO:0000256" key="7">
    <source>
        <dbReference type="ARBA" id="ARBA00023004"/>
    </source>
</evidence>
<evidence type="ECO:0000256" key="12">
    <source>
        <dbReference type="SAM" id="Phobius"/>
    </source>
</evidence>
<evidence type="ECO:0000256" key="3">
    <source>
        <dbReference type="ARBA" id="ARBA00022692"/>
    </source>
</evidence>
<dbReference type="GO" id="GO:0016020">
    <property type="term" value="C:membrane"/>
    <property type="evidence" value="ECO:0007669"/>
    <property type="project" value="UniProtKB-SubCell"/>
</dbReference>
<feature type="transmembrane region" description="Helical" evidence="12">
    <location>
        <begin position="143"/>
        <end position="161"/>
    </location>
</feature>
<feature type="transmembrane region" description="Helical" evidence="12">
    <location>
        <begin position="284"/>
        <end position="303"/>
    </location>
</feature>
<proteinExistence type="predicted"/>
<keyword evidence="7" id="KW-0408">Iron</keyword>
<feature type="transmembrane region" description="Helical" evidence="12">
    <location>
        <begin position="103"/>
        <end position="123"/>
    </location>
</feature>
<feature type="transmembrane region" description="Helical" evidence="12">
    <location>
        <begin position="19"/>
        <end position="36"/>
    </location>
</feature>
<dbReference type="RefSeq" id="WP_184222000.1">
    <property type="nucleotide sequence ID" value="NZ_JACHIP010000008.1"/>
</dbReference>
<keyword evidence="6" id="KW-0560">Oxidoreductase</keyword>
<keyword evidence="3 12" id="KW-0812">Transmembrane</keyword>
<accession>A0A7W8E5E2</accession>
<keyword evidence="14" id="KW-1185">Reference proteome</keyword>
<evidence type="ECO:0000256" key="5">
    <source>
        <dbReference type="ARBA" id="ARBA00022989"/>
    </source>
</evidence>
<protein>
    <submittedName>
        <fullName evidence="13">Cytochrome c oxidase assembly protein subunit 15</fullName>
    </submittedName>
</protein>
<evidence type="ECO:0000313" key="14">
    <source>
        <dbReference type="Proteomes" id="UP000540989"/>
    </source>
</evidence>
<evidence type="ECO:0000313" key="13">
    <source>
        <dbReference type="EMBL" id="MBB5059988.1"/>
    </source>
</evidence>
<comment type="subcellular location">
    <subcellularLocation>
        <location evidence="1">Membrane</location>
        <topology evidence="1">Multi-pass membrane protein</topology>
    </subcellularLocation>
</comment>
<feature type="transmembrane region" description="Helical" evidence="12">
    <location>
        <begin position="173"/>
        <end position="197"/>
    </location>
</feature>
<name>A0A7W8E5E2_9BACT</name>
<sequence length="312" mass="33193">MATATVLAPAKNTRATARFAWVTLGFFLFVVLWGAVVRATGSGGGCGSNWPLCNGDFVPHHPRLATIIEFTHRSTSGICTALLVILGVFTFRVTPPGHRARKAVLWAAFLLVTEALLGAMLVLRHWVEGNISTGRDIAQCIHLTNTMLFMAALALTAFYLTPDTHPIAGPRSGRPAAIISIVATLFIAATGSLAALADTLFPSPSLTAALAADMSSASPILVRMRWMHPAAALIGTACVLLMLRTTGLRTPLARIVVALLGAQFVLGIADVLLLAPIWMQVLHLLGADLYWIALILLAAKIVWPTRQIPLAT</sequence>
<evidence type="ECO:0000256" key="8">
    <source>
        <dbReference type="ARBA" id="ARBA00023133"/>
    </source>
</evidence>
<dbReference type="Proteomes" id="UP000540989">
    <property type="component" value="Unassembled WGS sequence"/>
</dbReference>
<dbReference type="GO" id="GO:0046872">
    <property type="term" value="F:metal ion binding"/>
    <property type="evidence" value="ECO:0007669"/>
    <property type="project" value="UniProtKB-KW"/>
</dbReference>
<evidence type="ECO:0000256" key="10">
    <source>
        <dbReference type="ARBA" id="ARBA00023157"/>
    </source>
</evidence>
<evidence type="ECO:0000256" key="4">
    <source>
        <dbReference type="ARBA" id="ARBA00022723"/>
    </source>
</evidence>
<evidence type="ECO:0000256" key="2">
    <source>
        <dbReference type="ARBA" id="ARBA00022475"/>
    </source>
</evidence>
<reference evidence="13 14" key="1">
    <citation type="submission" date="2020-08" db="EMBL/GenBank/DDBJ databases">
        <title>Genomic Encyclopedia of Type Strains, Phase IV (KMG-V): Genome sequencing to study the core and pangenomes of soil and plant-associated prokaryotes.</title>
        <authorList>
            <person name="Whitman W."/>
        </authorList>
    </citation>
    <scope>NUCLEOTIDE SEQUENCE [LARGE SCALE GENOMIC DNA]</scope>
    <source>
        <strain evidence="13 14">M8UP14</strain>
    </source>
</reference>
<feature type="transmembrane region" description="Helical" evidence="12">
    <location>
        <begin position="74"/>
        <end position="91"/>
    </location>
</feature>
<evidence type="ECO:0000256" key="11">
    <source>
        <dbReference type="ARBA" id="ARBA00023444"/>
    </source>
</evidence>
<dbReference type="InterPro" id="IPR003780">
    <property type="entry name" value="COX15/CtaA_fam"/>
</dbReference>
<evidence type="ECO:0000256" key="9">
    <source>
        <dbReference type="ARBA" id="ARBA00023136"/>
    </source>
</evidence>
<dbReference type="InterPro" id="IPR050450">
    <property type="entry name" value="COX15/CtaA_HemeA_synthase"/>
</dbReference>
<gene>
    <name evidence="13" type="ORF">HDF16_004722</name>
</gene>
<keyword evidence="9 12" id="KW-0472">Membrane</keyword>
<feature type="transmembrane region" description="Helical" evidence="12">
    <location>
        <begin position="226"/>
        <end position="243"/>
    </location>
</feature>
<comment type="caution">
    <text evidence="13">The sequence shown here is derived from an EMBL/GenBank/DDBJ whole genome shotgun (WGS) entry which is preliminary data.</text>
</comment>
<dbReference type="PANTHER" id="PTHR35457">
    <property type="entry name" value="HEME A SYNTHASE"/>
    <property type="match status" value="1"/>
</dbReference>
<dbReference type="Pfam" id="PF02628">
    <property type="entry name" value="COX15-CtaA"/>
    <property type="match status" value="1"/>
</dbReference>
<keyword evidence="8" id="KW-0350">Heme biosynthesis</keyword>
<dbReference type="AlphaFoldDB" id="A0A7W8E5E2"/>
<keyword evidence="2" id="KW-1003">Cell membrane</keyword>
<dbReference type="GO" id="GO:0006784">
    <property type="term" value="P:heme A biosynthetic process"/>
    <property type="evidence" value="ECO:0007669"/>
    <property type="project" value="InterPro"/>
</dbReference>